<dbReference type="GO" id="GO:0003700">
    <property type="term" value="F:DNA-binding transcription factor activity"/>
    <property type="evidence" value="ECO:0007669"/>
    <property type="project" value="InterPro"/>
</dbReference>
<sequence length="297" mass="31996">MHFDLTDLRLLIAIAEAGSLSRAAAAFPIALSAASNRLRLLEHRIGITLFVRHADGMTPTPAGRIALDHARRVVTESQQLGDALAALTGQQRVQIRLAANTVANSTFLPPALGPFLNDFPEVDLQIDELPSQHIIRALLAEETDVGVLDGNLPLEGIVSLPFRHDRLVLFVPQANPLAKLGHCMLREALGFAFVGMPAERALQRFVEDMATMLGKPLTVRVRAPGFFAIAQLVAQGVGVAILPEAAAIRHSVGTPTAIVALDDAWATRELRLCVRSLDKLSAQARQLVAYLTEGGER</sequence>
<dbReference type="Gene3D" id="3.40.190.290">
    <property type="match status" value="1"/>
</dbReference>
<dbReference type="PANTHER" id="PTHR30419:SF2">
    <property type="entry name" value="LYSR FAMILY TRANSCRIPTIONAL REGULATOR"/>
    <property type="match status" value="1"/>
</dbReference>
<dbReference type="PANTHER" id="PTHR30419">
    <property type="entry name" value="HTH-TYPE TRANSCRIPTIONAL REGULATOR YBHD"/>
    <property type="match status" value="1"/>
</dbReference>
<keyword evidence="4" id="KW-0804">Transcription</keyword>
<dbReference type="SUPFAM" id="SSF46785">
    <property type="entry name" value="Winged helix' DNA-binding domain"/>
    <property type="match status" value="1"/>
</dbReference>
<keyword evidence="2" id="KW-0805">Transcription regulation</keyword>
<dbReference type="InterPro" id="IPR000847">
    <property type="entry name" value="LysR_HTH_N"/>
</dbReference>
<dbReference type="AlphaFoldDB" id="A0A3A3FND1"/>
<comment type="similarity">
    <text evidence="1">Belongs to the LysR transcriptional regulatory family.</text>
</comment>
<dbReference type="SUPFAM" id="SSF53850">
    <property type="entry name" value="Periplasmic binding protein-like II"/>
    <property type="match status" value="1"/>
</dbReference>
<name>A0A3A3FND1_9BURK</name>
<proteinExistence type="inferred from homology"/>
<evidence type="ECO:0000259" key="5">
    <source>
        <dbReference type="PROSITE" id="PS50931"/>
    </source>
</evidence>
<dbReference type="InterPro" id="IPR036390">
    <property type="entry name" value="WH_DNA-bd_sf"/>
</dbReference>
<dbReference type="CDD" id="cd08421">
    <property type="entry name" value="PBP2_LTTR_like_1"/>
    <property type="match status" value="1"/>
</dbReference>
<dbReference type="PROSITE" id="PS50931">
    <property type="entry name" value="HTH_LYSR"/>
    <property type="match status" value="1"/>
</dbReference>
<dbReference type="InterPro" id="IPR005119">
    <property type="entry name" value="LysR_subst-bd"/>
</dbReference>
<dbReference type="Pfam" id="PF00126">
    <property type="entry name" value="HTH_1"/>
    <property type="match status" value="1"/>
</dbReference>
<dbReference type="RefSeq" id="WP_119767641.1">
    <property type="nucleotide sequence ID" value="NZ_QYUO01000001.1"/>
</dbReference>
<evidence type="ECO:0000256" key="2">
    <source>
        <dbReference type="ARBA" id="ARBA00023015"/>
    </source>
</evidence>
<evidence type="ECO:0000313" key="7">
    <source>
        <dbReference type="Proteomes" id="UP000265955"/>
    </source>
</evidence>
<dbReference type="OrthoDB" id="9785974at2"/>
<dbReference type="InterPro" id="IPR036388">
    <property type="entry name" value="WH-like_DNA-bd_sf"/>
</dbReference>
<dbReference type="Gene3D" id="1.10.10.10">
    <property type="entry name" value="Winged helix-like DNA-binding domain superfamily/Winged helix DNA-binding domain"/>
    <property type="match status" value="1"/>
</dbReference>
<evidence type="ECO:0000313" key="6">
    <source>
        <dbReference type="EMBL" id="RJF97692.1"/>
    </source>
</evidence>
<dbReference type="InterPro" id="IPR050950">
    <property type="entry name" value="HTH-type_LysR_regulators"/>
</dbReference>
<dbReference type="EMBL" id="QYUO01000001">
    <property type="protein sequence ID" value="RJF97692.1"/>
    <property type="molecule type" value="Genomic_DNA"/>
</dbReference>
<comment type="caution">
    <text evidence="6">The sequence shown here is derived from an EMBL/GenBank/DDBJ whole genome shotgun (WGS) entry which is preliminary data.</text>
</comment>
<dbReference type="Proteomes" id="UP000265955">
    <property type="component" value="Unassembled WGS sequence"/>
</dbReference>
<dbReference type="GO" id="GO:0005829">
    <property type="term" value="C:cytosol"/>
    <property type="evidence" value="ECO:0007669"/>
    <property type="project" value="TreeGrafter"/>
</dbReference>
<reference evidence="7" key="1">
    <citation type="submission" date="2018-09" db="EMBL/GenBank/DDBJ databases">
        <authorList>
            <person name="Zhu H."/>
        </authorList>
    </citation>
    <scope>NUCLEOTIDE SEQUENCE [LARGE SCALE GENOMIC DNA]</scope>
    <source>
        <strain evidence="7">K1R23-30</strain>
    </source>
</reference>
<keyword evidence="3" id="KW-0238">DNA-binding</keyword>
<dbReference type="GO" id="GO:0003677">
    <property type="term" value="F:DNA binding"/>
    <property type="evidence" value="ECO:0007669"/>
    <property type="project" value="UniProtKB-KW"/>
</dbReference>
<accession>A0A3A3FND1</accession>
<keyword evidence="7" id="KW-1185">Reference proteome</keyword>
<evidence type="ECO:0000256" key="1">
    <source>
        <dbReference type="ARBA" id="ARBA00009437"/>
    </source>
</evidence>
<dbReference type="Pfam" id="PF03466">
    <property type="entry name" value="LysR_substrate"/>
    <property type="match status" value="1"/>
</dbReference>
<protein>
    <submittedName>
        <fullName evidence="6">LysR family transcriptional regulator</fullName>
    </submittedName>
</protein>
<evidence type="ECO:0000256" key="4">
    <source>
        <dbReference type="ARBA" id="ARBA00023163"/>
    </source>
</evidence>
<feature type="domain" description="HTH lysR-type" evidence="5">
    <location>
        <begin position="3"/>
        <end position="60"/>
    </location>
</feature>
<gene>
    <name evidence="6" type="ORF">D3871_03515</name>
</gene>
<evidence type="ECO:0000256" key="3">
    <source>
        <dbReference type="ARBA" id="ARBA00023125"/>
    </source>
</evidence>
<organism evidence="6 7">
    <name type="scientific">Noviherbaspirillum saxi</name>
    <dbReference type="NCBI Taxonomy" id="2320863"/>
    <lineage>
        <taxon>Bacteria</taxon>
        <taxon>Pseudomonadati</taxon>
        <taxon>Pseudomonadota</taxon>
        <taxon>Betaproteobacteria</taxon>
        <taxon>Burkholderiales</taxon>
        <taxon>Oxalobacteraceae</taxon>
        <taxon>Noviherbaspirillum</taxon>
    </lineage>
</organism>